<proteinExistence type="predicted"/>
<protein>
    <submittedName>
        <fullName evidence="2">Uncharacterized protein</fullName>
    </submittedName>
</protein>
<feature type="compositionally biased region" description="Low complexity" evidence="1">
    <location>
        <begin position="392"/>
        <end position="402"/>
    </location>
</feature>
<evidence type="ECO:0000256" key="1">
    <source>
        <dbReference type="SAM" id="MobiDB-lite"/>
    </source>
</evidence>
<feature type="compositionally biased region" description="Basic and acidic residues" evidence="1">
    <location>
        <begin position="366"/>
        <end position="375"/>
    </location>
</feature>
<evidence type="ECO:0000313" key="3">
    <source>
        <dbReference type="Proteomes" id="UP000324632"/>
    </source>
</evidence>
<reference evidence="2 3" key="1">
    <citation type="journal article" date="2019" name="Mol. Ecol. Resour.">
        <title>Chromosome-level genome assembly of Triplophysa tibetana, a fish adapted to the harsh high-altitude environment of the Tibetan Plateau.</title>
        <authorList>
            <person name="Yang X."/>
            <person name="Liu H."/>
            <person name="Ma Z."/>
            <person name="Zou Y."/>
            <person name="Zou M."/>
            <person name="Mao Y."/>
            <person name="Li X."/>
            <person name="Wang H."/>
            <person name="Chen T."/>
            <person name="Wang W."/>
            <person name="Yang R."/>
        </authorList>
    </citation>
    <scope>NUCLEOTIDE SEQUENCE [LARGE SCALE GENOMIC DNA]</scope>
    <source>
        <strain evidence="2">TTIB1903HZAU</strain>
        <tissue evidence="2">Muscle</tissue>
    </source>
</reference>
<dbReference type="EMBL" id="SOYY01000011">
    <property type="protein sequence ID" value="KAA0714625.1"/>
    <property type="molecule type" value="Genomic_DNA"/>
</dbReference>
<sequence>MAEKTTEAGEATERSLAFETRSIASVTTNRSRSSSASAAAAKARAKLEATRARTEFLKKESEILIENAQLKVTEACMEASLAAVKHESEVAAAIAETKVLEAAADSELGERISDVSEVSDRTRDYVMNQSQLRLLSPDGDEPCQLPLKPIVHVLRPETPSRHRRLASWDVREPNNKPDTESITQHTQKSVQTTKQKYQIPPFTSSPLSLSTIKPSLPFFFLPILSRYPLVQDWFATGDKLDPAATMCYSTDGGQTKVSSFISVFRTLRTGFHGEVNPTQQLFCATARTENRRRYQALTLCFVLTGLDSMERTGIHREVRSTQQLWCATKRTEDRRRTQASTLYFVLTRTGFHREADSAKQYANGGEEPKTPIEKKNLRRTQAQPGDSRSPLAKAAASAQAQQCLHNKAK</sequence>
<dbReference type="AlphaFoldDB" id="A0A5A9NZA1"/>
<dbReference type="Proteomes" id="UP000324632">
    <property type="component" value="Chromosome 11"/>
</dbReference>
<accession>A0A5A9NZA1</accession>
<gene>
    <name evidence="2" type="ORF">E1301_Tti017107</name>
</gene>
<feature type="region of interest" description="Disordered" evidence="1">
    <location>
        <begin position="171"/>
        <end position="196"/>
    </location>
</feature>
<name>A0A5A9NZA1_9TELE</name>
<evidence type="ECO:0000313" key="2">
    <source>
        <dbReference type="EMBL" id="KAA0714625.1"/>
    </source>
</evidence>
<comment type="caution">
    <text evidence="2">The sequence shown here is derived from an EMBL/GenBank/DDBJ whole genome shotgun (WGS) entry which is preliminary data.</text>
</comment>
<feature type="compositionally biased region" description="Polar residues" evidence="1">
    <location>
        <begin position="180"/>
        <end position="196"/>
    </location>
</feature>
<organism evidence="2 3">
    <name type="scientific">Triplophysa tibetana</name>
    <dbReference type="NCBI Taxonomy" id="1572043"/>
    <lineage>
        <taxon>Eukaryota</taxon>
        <taxon>Metazoa</taxon>
        <taxon>Chordata</taxon>
        <taxon>Craniata</taxon>
        <taxon>Vertebrata</taxon>
        <taxon>Euteleostomi</taxon>
        <taxon>Actinopterygii</taxon>
        <taxon>Neopterygii</taxon>
        <taxon>Teleostei</taxon>
        <taxon>Ostariophysi</taxon>
        <taxon>Cypriniformes</taxon>
        <taxon>Nemacheilidae</taxon>
        <taxon>Triplophysa</taxon>
    </lineage>
</organism>
<keyword evidence="3" id="KW-1185">Reference proteome</keyword>
<feature type="region of interest" description="Disordered" evidence="1">
    <location>
        <begin position="356"/>
        <end position="409"/>
    </location>
</feature>